<name>A0ABP7GCR8_9ACTN</name>
<evidence type="ECO:0000256" key="2">
    <source>
        <dbReference type="RuleBase" id="RU003749"/>
    </source>
</evidence>
<dbReference type="NCBIfam" id="TIGR00377">
    <property type="entry name" value="ant_ant_sig"/>
    <property type="match status" value="1"/>
</dbReference>
<feature type="compositionally biased region" description="Low complexity" evidence="3">
    <location>
        <begin position="134"/>
        <end position="148"/>
    </location>
</feature>
<proteinExistence type="inferred from homology"/>
<dbReference type="EMBL" id="BAABDD010000030">
    <property type="protein sequence ID" value="GAA3760333.1"/>
    <property type="molecule type" value="Genomic_DNA"/>
</dbReference>
<feature type="compositionally biased region" description="Basic and acidic residues" evidence="3">
    <location>
        <begin position="155"/>
        <end position="170"/>
    </location>
</feature>
<feature type="domain" description="STAS" evidence="4">
    <location>
        <begin position="31"/>
        <end position="117"/>
    </location>
</feature>
<comment type="caution">
    <text evidence="5">The sequence shown here is derived from an EMBL/GenBank/DDBJ whole genome shotgun (WGS) entry which is preliminary data.</text>
</comment>
<dbReference type="PROSITE" id="PS50801">
    <property type="entry name" value="STAS"/>
    <property type="match status" value="1"/>
</dbReference>
<gene>
    <name evidence="5" type="ORF">GCM10022402_42820</name>
</gene>
<dbReference type="Gene3D" id="3.30.750.24">
    <property type="entry name" value="STAS domain"/>
    <property type="match status" value="1"/>
</dbReference>
<feature type="region of interest" description="Disordered" evidence="3">
    <location>
        <begin position="117"/>
        <end position="170"/>
    </location>
</feature>
<dbReference type="SUPFAM" id="SSF52091">
    <property type="entry name" value="SpoIIaa-like"/>
    <property type="match status" value="1"/>
</dbReference>
<evidence type="ECO:0000313" key="6">
    <source>
        <dbReference type="Proteomes" id="UP001500908"/>
    </source>
</evidence>
<comment type="similarity">
    <text evidence="1 2">Belongs to the anti-sigma-factor antagonist family.</text>
</comment>
<protein>
    <recommendedName>
        <fullName evidence="2">Anti-sigma factor antagonist</fullName>
    </recommendedName>
</protein>
<accession>A0ABP7GCR8</accession>
<dbReference type="Pfam" id="PF13466">
    <property type="entry name" value="STAS_2"/>
    <property type="match status" value="1"/>
</dbReference>
<evidence type="ECO:0000313" key="5">
    <source>
        <dbReference type="EMBL" id="GAA3760333.1"/>
    </source>
</evidence>
<organism evidence="5 6">
    <name type="scientific">Salinactinospora qingdaonensis</name>
    <dbReference type="NCBI Taxonomy" id="702744"/>
    <lineage>
        <taxon>Bacteria</taxon>
        <taxon>Bacillati</taxon>
        <taxon>Actinomycetota</taxon>
        <taxon>Actinomycetes</taxon>
        <taxon>Streptosporangiales</taxon>
        <taxon>Nocardiopsidaceae</taxon>
        <taxon>Salinactinospora</taxon>
    </lineage>
</organism>
<sequence>MMRSDDQPNPPAGPHGFFSVLANVQRGGGNVVHVSGELDLAAEEEVAAMLIDTIAEVGPDLTVDLSAVTFCDARGLAVLVRVANCAAHLGGALTLCGTPPQVKRLFRITGLESRFLNGQRDRSRSSQMMTQRESPPSASSTTSLPPQSEGGHGSTHTERSHPSDDPREDI</sequence>
<dbReference type="CDD" id="cd07043">
    <property type="entry name" value="STAS_anti-anti-sigma_factors"/>
    <property type="match status" value="1"/>
</dbReference>
<dbReference type="InterPro" id="IPR002645">
    <property type="entry name" value="STAS_dom"/>
</dbReference>
<evidence type="ECO:0000259" key="4">
    <source>
        <dbReference type="PROSITE" id="PS50801"/>
    </source>
</evidence>
<dbReference type="RefSeq" id="WP_344975472.1">
    <property type="nucleotide sequence ID" value="NZ_BAABDD010000030.1"/>
</dbReference>
<evidence type="ECO:0000256" key="1">
    <source>
        <dbReference type="ARBA" id="ARBA00009013"/>
    </source>
</evidence>
<dbReference type="InterPro" id="IPR003658">
    <property type="entry name" value="Anti-sigma_ant"/>
</dbReference>
<keyword evidence="6" id="KW-1185">Reference proteome</keyword>
<dbReference type="InterPro" id="IPR058548">
    <property type="entry name" value="MlaB-like_STAS"/>
</dbReference>
<dbReference type="Proteomes" id="UP001500908">
    <property type="component" value="Unassembled WGS sequence"/>
</dbReference>
<dbReference type="PANTHER" id="PTHR33495">
    <property type="entry name" value="ANTI-SIGMA FACTOR ANTAGONIST TM_1081-RELATED-RELATED"/>
    <property type="match status" value="1"/>
</dbReference>
<dbReference type="PANTHER" id="PTHR33495:SF2">
    <property type="entry name" value="ANTI-SIGMA FACTOR ANTAGONIST TM_1081-RELATED"/>
    <property type="match status" value="1"/>
</dbReference>
<reference evidence="6" key="1">
    <citation type="journal article" date="2019" name="Int. J. Syst. Evol. Microbiol.">
        <title>The Global Catalogue of Microorganisms (GCM) 10K type strain sequencing project: providing services to taxonomists for standard genome sequencing and annotation.</title>
        <authorList>
            <consortium name="The Broad Institute Genomics Platform"/>
            <consortium name="The Broad Institute Genome Sequencing Center for Infectious Disease"/>
            <person name="Wu L."/>
            <person name="Ma J."/>
        </authorList>
    </citation>
    <scope>NUCLEOTIDE SEQUENCE [LARGE SCALE GENOMIC DNA]</scope>
    <source>
        <strain evidence="6">JCM 17137</strain>
    </source>
</reference>
<dbReference type="InterPro" id="IPR036513">
    <property type="entry name" value="STAS_dom_sf"/>
</dbReference>
<evidence type="ECO:0000256" key="3">
    <source>
        <dbReference type="SAM" id="MobiDB-lite"/>
    </source>
</evidence>